<gene>
    <name evidence="7" type="ORF">KHLLAP_LOCUS13578</name>
</gene>
<dbReference type="InterPro" id="IPR051617">
    <property type="entry name" value="UNC-93-like_regulator"/>
</dbReference>
<feature type="transmembrane region" description="Helical" evidence="6">
    <location>
        <begin position="185"/>
        <end position="207"/>
    </location>
</feature>
<organism evidence="7 8">
    <name type="scientific">Anthostomella pinea</name>
    <dbReference type="NCBI Taxonomy" id="933095"/>
    <lineage>
        <taxon>Eukaryota</taxon>
        <taxon>Fungi</taxon>
        <taxon>Dikarya</taxon>
        <taxon>Ascomycota</taxon>
        <taxon>Pezizomycotina</taxon>
        <taxon>Sordariomycetes</taxon>
        <taxon>Xylariomycetidae</taxon>
        <taxon>Xylariales</taxon>
        <taxon>Xylariaceae</taxon>
        <taxon>Anthostomella</taxon>
    </lineage>
</organism>
<proteinExistence type="predicted"/>
<dbReference type="InterPro" id="IPR036259">
    <property type="entry name" value="MFS_trans_sf"/>
</dbReference>
<dbReference type="EMBL" id="CAUWAG010000020">
    <property type="protein sequence ID" value="CAJ2513110.1"/>
    <property type="molecule type" value="Genomic_DNA"/>
</dbReference>
<feature type="transmembrane region" description="Helical" evidence="6">
    <location>
        <begin position="117"/>
        <end position="142"/>
    </location>
</feature>
<keyword evidence="4 6" id="KW-0472">Membrane</keyword>
<dbReference type="Gene3D" id="1.20.1250.20">
    <property type="entry name" value="MFS general substrate transporter like domains"/>
    <property type="match status" value="1"/>
</dbReference>
<dbReference type="PANTHER" id="PTHR23294">
    <property type="entry name" value="ET TRANSLATION PRODUCT-RELATED"/>
    <property type="match status" value="1"/>
</dbReference>
<keyword evidence="8" id="KW-1185">Reference proteome</keyword>
<comment type="caution">
    <text evidence="7">The sequence shown here is derived from an EMBL/GenBank/DDBJ whole genome shotgun (WGS) entry which is preliminary data.</text>
</comment>
<feature type="transmembrane region" description="Helical" evidence="6">
    <location>
        <begin position="245"/>
        <end position="270"/>
    </location>
</feature>
<protein>
    <submittedName>
        <fullName evidence="7">Uu.00g012290.m01.CDS01</fullName>
    </submittedName>
</protein>
<evidence type="ECO:0000256" key="2">
    <source>
        <dbReference type="ARBA" id="ARBA00022692"/>
    </source>
</evidence>
<dbReference type="Proteomes" id="UP001295740">
    <property type="component" value="Unassembled WGS sequence"/>
</dbReference>
<dbReference type="Pfam" id="PF07690">
    <property type="entry name" value="MFS_1"/>
    <property type="match status" value="1"/>
</dbReference>
<dbReference type="GO" id="GO:0022857">
    <property type="term" value="F:transmembrane transporter activity"/>
    <property type="evidence" value="ECO:0007669"/>
    <property type="project" value="InterPro"/>
</dbReference>
<feature type="transmembrane region" description="Helical" evidence="6">
    <location>
        <begin position="60"/>
        <end position="80"/>
    </location>
</feature>
<evidence type="ECO:0000256" key="3">
    <source>
        <dbReference type="ARBA" id="ARBA00022989"/>
    </source>
</evidence>
<comment type="subcellular location">
    <subcellularLocation>
        <location evidence="1">Membrane</location>
        <topology evidence="1">Multi-pass membrane protein</topology>
    </subcellularLocation>
</comment>
<evidence type="ECO:0000313" key="8">
    <source>
        <dbReference type="Proteomes" id="UP001295740"/>
    </source>
</evidence>
<keyword evidence="3 6" id="KW-1133">Transmembrane helix</keyword>
<evidence type="ECO:0000256" key="1">
    <source>
        <dbReference type="ARBA" id="ARBA00004141"/>
    </source>
</evidence>
<name>A0AAI8VYU5_9PEZI</name>
<feature type="region of interest" description="Disordered" evidence="5">
    <location>
        <begin position="444"/>
        <end position="464"/>
    </location>
</feature>
<feature type="transmembrane region" description="Helical" evidence="6">
    <location>
        <begin position="276"/>
        <end position="297"/>
    </location>
</feature>
<accession>A0AAI8VYU5</accession>
<dbReference type="InterPro" id="IPR011701">
    <property type="entry name" value="MFS"/>
</dbReference>
<sequence>MALSQVVNDGSPTPEERNYPVRWYRSTGFNMTILGLCNLAAPGIWGAMNSLGAGGAQSPGLVNAANALTFSLMVVSCYFTSAIIHYIGVKNTLIIGTIGYAPYAAGLYTNNRYGVEWLVLLGAALCGISAGIFWATEAAVAIAYPEPWNKGRALGWWLTFRLVGQTIGGAINLRLNADRDEAGKVSYTVFLVFIALQASGPFVALFLTKPSKVERRDGKKVGLAIAGRPWHEIKMTTKNLLRPEFLLVLLWIGQTVFAEAVFFTYLALWFSVRARALGSFLAGVIGMVVGNGVGAWLDHSRVSIKLRARSTFVSIVVMSGAWWLWATVLATRFRVTQPTYDWSTPGFGTAFAVYVLLNVTFQANYLFLYFIIAHIAKGEPEIVRFAALLRGTESAWQAISYGLSSVTVFAEVGAIYINLGLWALSIYPAWLVIRHIGAEAGSDERQLPSKTEDGIGEASEHKAL</sequence>
<dbReference type="AlphaFoldDB" id="A0AAI8VYU5"/>
<evidence type="ECO:0000256" key="4">
    <source>
        <dbReference type="ARBA" id="ARBA00023136"/>
    </source>
</evidence>
<evidence type="ECO:0000256" key="5">
    <source>
        <dbReference type="SAM" id="MobiDB-lite"/>
    </source>
</evidence>
<feature type="transmembrane region" description="Helical" evidence="6">
    <location>
        <begin position="351"/>
        <end position="372"/>
    </location>
</feature>
<feature type="transmembrane region" description="Helical" evidence="6">
    <location>
        <begin position="309"/>
        <end position="331"/>
    </location>
</feature>
<feature type="transmembrane region" description="Helical" evidence="6">
    <location>
        <begin position="27"/>
        <end position="48"/>
    </location>
</feature>
<keyword evidence="2 6" id="KW-0812">Transmembrane</keyword>
<evidence type="ECO:0000313" key="7">
    <source>
        <dbReference type="EMBL" id="CAJ2513110.1"/>
    </source>
</evidence>
<dbReference type="GO" id="GO:0016020">
    <property type="term" value="C:membrane"/>
    <property type="evidence" value="ECO:0007669"/>
    <property type="project" value="UniProtKB-SubCell"/>
</dbReference>
<dbReference type="SUPFAM" id="SSF103473">
    <property type="entry name" value="MFS general substrate transporter"/>
    <property type="match status" value="1"/>
</dbReference>
<dbReference type="PANTHER" id="PTHR23294:SF19">
    <property type="entry name" value="DUF895 DOMAIN MEMBRANE PROTEIN-RELATED"/>
    <property type="match status" value="1"/>
</dbReference>
<evidence type="ECO:0000256" key="6">
    <source>
        <dbReference type="SAM" id="Phobius"/>
    </source>
</evidence>
<reference evidence="7" key="1">
    <citation type="submission" date="2023-10" db="EMBL/GenBank/DDBJ databases">
        <authorList>
            <person name="Hackl T."/>
        </authorList>
    </citation>
    <scope>NUCLEOTIDE SEQUENCE</scope>
</reference>